<evidence type="ECO:0000313" key="2">
    <source>
        <dbReference type="Proteomes" id="UP000828941"/>
    </source>
</evidence>
<proteinExistence type="predicted"/>
<organism evidence="1 2">
    <name type="scientific">Bauhinia variegata</name>
    <name type="common">Purple orchid tree</name>
    <name type="synonym">Phanera variegata</name>
    <dbReference type="NCBI Taxonomy" id="167791"/>
    <lineage>
        <taxon>Eukaryota</taxon>
        <taxon>Viridiplantae</taxon>
        <taxon>Streptophyta</taxon>
        <taxon>Embryophyta</taxon>
        <taxon>Tracheophyta</taxon>
        <taxon>Spermatophyta</taxon>
        <taxon>Magnoliopsida</taxon>
        <taxon>eudicotyledons</taxon>
        <taxon>Gunneridae</taxon>
        <taxon>Pentapetalae</taxon>
        <taxon>rosids</taxon>
        <taxon>fabids</taxon>
        <taxon>Fabales</taxon>
        <taxon>Fabaceae</taxon>
        <taxon>Cercidoideae</taxon>
        <taxon>Cercideae</taxon>
        <taxon>Bauhiniinae</taxon>
        <taxon>Bauhinia</taxon>
    </lineage>
</organism>
<sequence length="73" mass="8271">MEGLRSLLSSTEVTTHSRLVDFQNELVNLQVIEDDPKYWEVISSSLAVGWLDIVVKMLAYMDLASWISSAIVR</sequence>
<dbReference type="EMBL" id="CM039435">
    <property type="protein sequence ID" value="KAI4316102.1"/>
    <property type="molecule type" value="Genomic_DNA"/>
</dbReference>
<protein>
    <submittedName>
        <fullName evidence="1">Uncharacterized protein</fullName>
    </submittedName>
</protein>
<evidence type="ECO:0000313" key="1">
    <source>
        <dbReference type="EMBL" id="KAI4316102.1"/>
    </source>
</evidence>
<name>A0ACB9LWI1_BAUVA</name>
<keyword evidence="2" id="KW-1185">Reference proteome</keyword>
<comment type="caution">
    <text evidence="1">The sequence shown here is derived from an EMBL/GenBank/DDBJ whole genome shotgun (WGS) entry which is preliminary data.</text>
</comment>
<dbReference type="Proteomes" id="UP000828941">
    <property type="component" value="Chromosome 10"/>
</dbReference>
<reference evidence="1 2" key="1">
    <citation type="journal article" date="2022" name="DNA Res.">
        <title>Chromosomal-level genome assembly of the orchid tree Bauhinia variegata (Leguminosae; Cercidoideae) supports the allotetraploid origin hypothesis of Bauhinia.</title>
        <authorList>
            <person name="Zhong Y."/>
            <person name="Chen Y."/>
            <person name="Zheng D."/>
            <person name="Pang J."/>
            <person name="Liu Y."/>
            <person name="Luo S."/>
            <person name="Meng S."/>
            <person name="Qian L."/>
            <person name="Wei D."/>
            <person name="Dai S."/>
            <person name="Zhou R."/>
        </authorList>
    </citation>
    <scope>NUCLEOTIDE SEQUENCE [LARGE SCALE GENOMIC DNA]</scope>
    <source>
        <strain evidence="1">BV-YZ2020</strain>
    </source>
</reference>
<gene>
    <name evidence="1" type="ORF">L6164_024116</name>
</gene>
<accession>A0ACB9LWI1</accession>